<dbReference type="Pfam" id="PF05954">
    <property type="entry name" value="Phage_GPD"/>
    <property type="match status" value="1"/>
</dbReference>
<feature type="domain" description="Putative type VI secretion system Rhs element associated Vgr" evidence="4">
    <location>
        <begin position="566"/>
        <end position="672"/>
    </location>
</feature>
<feature type="region of interest" description="Disordered" evidence="1">
    <location>
        <begin position="498"/>
        <end position="558"/>
    </location>
</feature>
<feature type="compositionally biased region" description="Low complexity" evidence="1">
    <location>
        <begin position="503"/>
        <end position="521"/>
    </location>
</feature>
<comment type="caution">
    <text evidence="5">The sequence shown here is derived from an EMBL/GenBank/DDBJ whole genome shotgun (WGS) entry which is preliminary data.</text>
</comment>
<evidence type="ECO:0000259" key="3">
    <source>
        <dbReference type="Pfam" id="PF10106"/>
    </source>
</evidence>
<dbReference type="InterPro" id="IPR037026">
    <property type="entry name" value="Vgr_OB-fold_dom_sf"/>
</dbReference>
<organism evidence="5 6">
    <name type="scientific">Rubrivivax gelatinosus</name>
    <name type="common">Rhodocyclus gelatinosus</name>
    <name type="synonym">Rhodopseudomonas gelatinosa</name>
    <dbReference type="NCBI Taxonomy" id="28068"/>
    <lineage>
        <taxon>Bacteria</taxon>
        <taxon>Pseudomonadati</taxon>
        <taxon>Pseudomonadota</taxon>
        <taxon>Betaproteobacteria</taxon>
        <taxon>Burkholderiales</taxon>
        <taxon>Sphaerotilaceae</taxon>
        <taxon>Rubrivivax</taxon>
    </lineage>
</organism>
<dbReference type="InterPro" id="IPR006533">
    <property type="entry name" value="T6SS_Vgr_RhsGE"/>
</dbReference>
<sequence>MTTRCVHAADAGPRGWRFALDAPGLPPCLVLEAWAADEALDRPGEMLLSCRAPDATLDARAWLGQPLALLASAAGASPWRRCGRVVQVDADDGDGGLARYRLRVRSWFALLEHGLHSRAWRDRGLAEILADVFEPYADVARWQLADAAGALPREFTVQYRERDLDFVLRLLAAEGRTLRIDPATDTLHLLSDTRDERQCPQDPASARAGALARRRPGPDCADEAVTALERRTRLAPAGRRAGWIDPVSARVLGAAVVAGDGVPPSRQAWREGAFADAQAGRRLLQQLQDGERARARSWHGRSTVRSFAPGTWVQLGGDDAVPAMLLTRVCHAGVGDAARTPAAHPPDGPGGWPLQAPWLDPALGESAWTGGYANAFDAIEREQPWRPVGEGAVPAPPRRPLRGVVGAEVVGRDGDPPGALAADEHGRLRVRLDFQAPAVACTGASTAAATGWLRVVQPWGGAGVAAQWLPRVGQRVVVGFLDGDVERPVILAGVHDGVGEGGVDPTPGGRAAAPAAMPPAGSDHQASGQGNRVAGAHAPPWHGAAPQPTAAGGQANAAAMSGWRSRELAGEGANQLVFDDSDGALRVQLASSHAGSQLNLGWLVHQAGNRRGSARGLGFELRSDAAGVVRAGRGLLLSACAHPPGAAAADNAAGWAAARGLEGLARTLAAAAAAHRAAPSGACEPAGGSALKAACEALHDDGAGDGGRAGPAAALLAGHAPGGVVATAESLVEAAAGTLTRAAGRDLAMAAGGLCRLQAGGRVAVVAGATGGTAAQPPGLVLAAVAGGLELRSDDGDLALESRDAATLQSVCDGVELRAGRRVVLAVDGGAGIVLEGGTLRIECPGTLRVEAAARRFEPPG</sequence>
<evidence type="ECO:0000256" key="1">
    <source>
        <dbReference type="SAM" id="MobiDB-lite"/>
    </source>
</evidence>
<dbReference type="InterPro" id="IPR006531">
    <property type="entry name" value="Gp5/Vgr_OB"/>
</dbReference>
<dbReference type="Gene3D" id="2.30.110.50">
    <property type="match status" value="1"/>
</dbReference>
<name>A0A4R2MCM9_RUBGE</name>
<evidence type="ECO:0000313" key="5">
    <source>
        <dbReference type="EMBL" id="TCP04091.1"/>
    </source>
</evidence>
<accession>A0A4R2MCM9</accession>
<dbReference type="Proteomes" id="UP000295106">
    <property type="component" value="Unassembled WGS sequence"/>
</dbReference>
<dbReference type="Gene3D" id="4.10.220.110">
    <property type="match status" value="1"/>
</dbReference>
<evidence type="ECO:0000259" key="4">
    <source>
        <dbReference type="Pfam" id="PF13296"/>
    </source>
</evidence>
<feature type="domain" description="DUF2345" evidence="3">
    <location>
        <begin position="712"/>
        <end position="860"/>
    </location>
</feature>
<reference evidence="5 6" key="1">
    <citation type="submission" date="2019-03" db="EMBL/GenBank/DDBJ databases">
        <title>Genomic Encyclopedia of Type Strains, Phase IV (KMG-IV): sequencing the most valuable type-strain genomes for metagenomic binning, comparative biology and taxonomic classification.</title>
        <authorList>
            <person name="Goeker M."/>
        </authorList>
    </citation>
    <scope>NUCLEOTIDE SEQUENCE [LARGE SCALE GENOMIC DNA]</scope>
    <source>
        <strain evidence="5 6">DSM 1709</strain>
    </source>
</reference>
<dbReference type="Pfam" id="PF13296">
    <property type="entry name" value="T6SS_Vgr"/>
    <property type="match status" value="1"/>
</dbReference>
<dbReference type="Pfam" id="PF04717">
    <property type="entry name" value="Phage_base_V"/>
    <property type="match status" value="1"/>
</dbReference>
<evidence type="ECO:0000259" key="2">
    <source>
        <dbReference type="Pfam" id="PF04717"/>
    </source>
</evidence>
<feature type="domain" description="Gp5/Type VI secretion system Vgr protein OB-fold" evidence="2">
    <location>
        <begin position="423"/>
        <end position="495"/>
    </location>
</feature>
<protein>
    <submittedName>
        <fullName evidence="5">Rhs element Vgr protein</fullName>
    </submittedName>
</protein>
<dbReference type="EMBL" id="SLXD01000003">
    <property type="protein sequence ID" value="TCP04091.1"/>
    <property type="molecule type" value="Genomic_DNA"/>
</dbReference>
<feature type="region of interest" description="Disordered" evidence="1">
    <location>
        <begin position="194"/>
        <end position="218"/>
    </location>
</feature>
<dbReference type="Gene3D" id="2.40.50.230">
    <property type="entry name" value="Gp5 N-terminal domain"/>
    <property type="match status" value="1"/>
</dbReference>
<dbReference type="Gene3D" id="3.55.50.10">
    <property type="entry name" value="Baseplate protein-like domains"/>
    <property type="match status" value="1"/>
</dbReference>
<dbReference type="InterPro" id="IPR028244">
    <property type="entry name" value="T6SS_Rhs_Vgr_dom"/>
</dbReference>
<dbReference type="SUPFAM" id="SSF69255">
    <property type="entry name" value="gp5 N-terminal domain-like"/>
    <property type="match status" value="1"/>
</dbReference>
<dbReference type="InterPro" id="IPR018769">
    <property type="entry name" value="VgrG2_DUF2345"/>
</dbReference>
<evidence type="ECO:0000313" key="6">
    <source>
        <dbReference type="Proteomes" id="UP000295106"/>
    </source>
</evidence>
<gene>
    <name evidence="5" type="ORF">EV684_103340</name>
</gene>
<dbReference type="NCBIfam" id="TIGR01646">
    <property type="entry name" value="vgr_GE"/>
    <property type="match status" value="1"/>
</dbReference>
<proteinExistence type="predicted"/>
<dbReference type="Pfam" id="PF10106">
    <property type="entry name" value="DUF2345"/>
    <property type="match status" value="1"/>
</dbReference>
<feature type="compositionally biased region" description="Low complexity" evidence="1">
    <location>
        <begin position="534"/>
        <end position="558"/>
    </location>
</feature>
<dbReference type="AlphaFoldDB" id="A0A4R2MCM9"/>
<dbReference type="SUPFAM" id="SSF69279">
    <property type="entry name" value="Phage tail proteins"/>
    <property type="match status" value="2"/>
</dbReference>